<protein>
    <recommendedName>
        <fullName evidence="2">protein-tyrosine-phosphatase</fullName>
        <ecNumber evidence="2">3.1.3.48</ecNumber>
    </recommendedName>
</protein>
<dbReference type="SMART" id="SM00261">
    <property type="entry name" value="FU"/>
    <property type="match status" value="1"/>
</dbReference>
<name>A0AA89BUW6_PINIB</name>
<dbReference type="SUPFAM" id="SSF52799">
    <property type="entry name" value="(Phosphotyrosine protein) phosphatases II"/>
    <property type="match status" value="2"/>
</dbReference>
<dbReference type="PRINTS" id="PR00700">
    <property type="entry name" value="PRTYPHPHTASE"/>
</dbReference>
<evidence type="ECO:0000259" key="10">
    <source>
        <dbReference type="PROSITE" id="PS50055"/>
    </source>
</evidence>
<evidence type="ECO:0000256" key="8">
    <source>
        <dbReference type="ARBA" id="ARBA00051722"/>
    </source>
</evidence>
<dbReference type="InterPro" id="IPR029021">
    <property type="entry name" value="Prot-tyrosine_phosphatase-like"/>
</dbReference>
<dbReference type="CDD" id="cd00064">
    <property type="entry name" value="FU"/>
    <property type="match status" value="1"/>
</dbReference>
<dbReference type="Proteomes" id="UP001186944">
    <property type="component" value="Unassembled WGS sequence"/>
</dbReference>
<evidence type="ECO:0000313" key="13">
    <source>
        <dbReference type="EMBL" id="KAK3088245.1"/>
    </source>
</evidence>
<dbReference type="GO" id="GO:0004725">
    <property type="term" value="F:protein tyrosine phosphatase activity"/>
    <property type="evidence" value="ECO:0007669"/>
    <property type="project" value="UniProtKB-EC"/>
</dbReference>
<evidence type="ECO:0000259" key="11">
    <source>
        <dbReference type="PROSITE" id="PS50056"/>
    </source>
</evidence>
<evidence type="ECO:0000256" key="2">
    <source>
        <dbReference type="ARBA" id="ARBA00013064"/>
    </source>
</evidence>
<evidence type="ECO:0000256" key="3">
    <source>
        <dbReference type="ARBA" id="ARBA00022729"/>
    </source>
</evidence>
<sequence length="1352" mass="153541">CNEACNGCTGPGADQCSRCAPGFYSSQGVCFGCPSGTFGESCNGTCHCLEVSACRQSDGFCANPSTCEWGWSQPPYCQVLLPRLRVHPDISENICGNVTVSWNKWVKDEDIGVGPIGRYILQTFKINGTDQWTERQIRSDVNTSRFNAFLSGFDPLGSYIFRVNVKRIEDDKVSSEWTPGISTETVTMPCIDPTTTTIEPPTPAPTPPPGSLFQRFDVQGSGTNQITIIWEKKDYGDVLGNVTITLAKIAIGDCEVLASPIIQSTEVPGTGNLTLNLEPNGNYTITLVLDTLLHNASESDKTISRTFSTAETVPAAPTIQTVVPNVTWIEVFYEAPSPTNGVIREYEVAFSLQANFGEYTHKSTNQTSIIITERRAYTTYYVRVRARTLPGAFGQYSNVERIRTLEDYPDPPRNVNVQAVNESSLRVTWMAPLEVKGVVNGYRVKYSHVDGTTTDSVDINSASTMEYTISGLEPWTQYVVEVSASTSRGFGQSGPMVIQRTFQAVPSKPPPPVYKNHTETTILIEISPVKLPSGPVSKYVIYVNDITPTTTPGRKRRQTKNTPPGTAVAEFSDADIRTPILFLVGSGQTDGSYTNDPLIKDHTYDIYVQIISTVSGISKSNFSKIDVPVLTSVSIDVPSTTKSSIIMAPADDSSNNTVIIILIVIIIIIILIIILVVILVIWYRRRGRFKPPPYQLHENELKPTPFMVDDYNPEKYWNTISSTRESRYIVAGRELIPDDSFNTDGQNTDKHGLGIPISFQQEFHELPHEPQTTWNEALRSRNASKNRFRHLLPYDHSRVILDPDENSDSDYINACFVHGYNKRHAYIAAQSPFDEDTVLDFWRMIYQYNVKVVVMITNIIEDKIVKCTQYWPEQEEEKVRYGAFTLKLIEHQEYSDYVIRTIRIKVKHDTGPPKVVHLFEFCSWPDHGVPDDAIPLLEFRHKVRLYHGTDQSPLVVHCGTGVSRTGTYIAIDSLLEQYENEGMISVFAFIRRMRKDRIAMVRTAKQYVFIYEAIFEARVAGDTRAGFDLKQKYHTLTMRNRKTKHSFLKDQFLSLQRYTRRIHPGMCSDAMSPVNCNKNRFPDVVPPNKYRPILRTPGGLDRTDYINAVSLDSHLVRDHFILTQTPLHTTIIDFWKLVFDHDVSTIVMMEDFRNEDDTCAEYWPENKIKKFEPFFVDNTNIWQQENVTIRHFKIHNMLHPKDTPREVRQFQFNAWNDTDFIPKSKSMFLDLVDLVRSWQEQSCEDLSPVIVHCKDGATHSGLFCAVWNICEAMRADSDVDVYHTVKHMKRRRNQIVDTLDQYRFCYKALWDCMNLRMPGGTLTNMMNHTQQDRLYNVGSLSLASYASHLDYV</sequence>
<dbReference type="InterPro" id="IPR000387">
    <property type="entry name" value="Tyr_Pase_dom"/>
</dbReference>
<feature type="domain" description="Fibronectin type-III" evidence="12">
    <location>
        <begin position="82"/>
        <end position="190"/>
    </location>
</feature>
<dbReference type="PROSITE" id="PS50853">
    <property type="entry name" value="FN3"/>
    <property type="match status" value="3"/>
</dbReference>
<dbReference type="EC" id="3.1.3.48" evidence="2"/>
<evidence type="ECO:0000313" key="14">
    <source>
        <dbReference type="Proteomes" id="UP001186944"/>
    </source>
</evidence>
<comment type="caution">
    <text evidence="13">The sequence shown here is derived from an EMBL/GenBank/DDBJ whole genome shotgun (WGS) entry which is preliminary data.</text>
</comment>
<dbReference type="InterPro" id="IPR050348">
    <property type="entry name" value="Protein-Tyr_Phosphatase"/>
</dbReference>
<evidence type="ECO:0000256" key="1">
    <source>
        <dbReference type="ARBA" id="ARBA00004167"/>
    </source>
</evidence>
<reference evidence="13" key="1">
    <citation type="submission" date="2019-08" db="EMBL/GenBank/DDBJ databases">
        <title>The improved chromosome-level genome for the pearl oyster Pinctada fucata martensii using PacBio sequencing and Hi-C.</title>
        <authorList>
            <person name="Zheng Z."/>
        </authorList>
    </citation>
    <scope>NUCLEOTIDE SEQUENCE</scope>
    <source>
        <strain evidence="13">ZZ-2019</strain>
        <tissue evidence="13">Adductor muscle</tissue>
    </source>
</reference>
<dbReference type="InterPro" id="IPR006212">
    <property type="entry name" value="Furin_repeat"/>
</dbReference>
<feature type="domain" description="Tyrosine specific protein phosphatases" evidence="11">
    <location>
        <begin position="1229"/>
        <end position="1303"/>
    </location>
</feature>
<feature type="domain" description="Tyrosine-protein phosphatase" evidence="10">
    <location>
        <begin position="1048"/>
        <end position="1312"/>
    </location>
</feature>
<dbReference type="FunFam" id="2.60.40.10:FF:000028">
    <property type="entry name" value="Neuronal cell adhesion molecule"/>
    <property type="match status" value="1"/>
</dbReference>
<feature type="domain" description="Fibronectin type-III" evidence="12">
    <location>
        <begin position="313"/>
        <end position="407"/>
    </location>
</feature>
<comment type="subcellular location">
    <subcellularLocation>
        <location evidence="1">Membrane</location>
        <topology evidence="1">Single-pass membrane protein</topology>
    </subcellularLocation>
</comment>
<dbReference type="SUPFAM" id="SSF49265">
    <property type="entry name" value="Fibronectin type III"/>
    <property type="match status" value="3"/>
</dbReference>
<dbReference type="SMART" id="SM00404">
    <property type="entry name" value="PTPc_motif"/>
    <property type="match status" value="2"/>
</dbReference>
<evidence type="ECO:0000256" key="4">
    <source>
        <dbReference type="ARBA" id="ARBA00022737"/>
    </source>
</evidence>
<dbReference type="EMBL" id="VSWD01000011">
    <property type="protein sequence ID" value="KAK3088245.1"/>
    <property type="molecule type" value="Genomic_DNA"/>
</dbReference>
<keyword evidence="7 9" id="KW-0472">Membrane</keyword>
<dbReference type="InterPro" id="IPR013783">
    <property type="entry name" value="Ig-like_fold"/>
</dbReference>
<feature type="domain" description="Tyrosine specific protein phosphatases" evidence="11">
    <location>
        <begin position="937"/>
        <end position="1008"/>
    </location>
</feature>
<proteinExistence type="predicted"/>
<dbReference type="Pfam" id="PF00041">
    <property type="entry name" value="fn3"/>
    <property type="match status" value="1"/>
</dbReference>
<dbReference type="SMART" id="SM00060">
    <property type="entry name" value="FN3"/>
    <property type="match status" value="4"/>
</dbReference>
<keyword evidence="6" id="KW-0904">Protein phosphatase</keyword>
<evidence type="ECO:0000256" key="7">
    <source>
        <dbReference type="ARBA" id="ARBA00023136"/>
    </source>
</evidence>
<keyword evidence="14" id="KW-1185">Reference proteome</keyword>
<dbReference type="InterPro" id="IPR003961">
    <property type="entry name" value="FN3_dom"/>
</dbReference>
<dbReference type="SMART" id="SM00194">
    <property type="entry name" value="PTPc"/>
    <property type="match status" value="2"/>
</dbReference>
<evidence type="ECO:0000256" key="5">
    <source>
        <dbReference type="ARBA" id="ARBA00022801"/>
    </source>
</evidence>
<dbReference type="PANTHER" id="PTHR19134">
    <property type="entry name" value="RECEPTOR-TYPE TYROSINE-PROTEIN PHOSPHATASE"/>
    <property type="match status" value="1"/>
</dbReference>
<dbReference type="PROSITE" id="PS50055">
    <property type="entry name" value="TYR_PHOSPHATASE_PTP"/>
    <property type="match status" value="2"/>
</dbReference>
<dbReference type="PROSITE" id="PS50056">
    <property type="entry name" value="TYR_PHOSPHATASE_2"/>
    <property type="match status" value="2"/>
</dbReference>
<feature type="non-terminal residue" evidence="13">
    <location>
        <position position="1"/>
    </location>
</feature>
<organism evidence="13 14">
    <name type="scientific">Pinctada imbricata</name>
    <name type="common">Atlantic pearl-oyster</name>
    <name type="synonym">Pinctada martensii</name>
    <dbReference type="NCBI Taxonomy" id="66713"/>
    <lineage>
        <taxon>Eukaryota</taxon>
        <taxon>Metazoa</taxon>
        <taxon>Spiralia</taxon>
        <taxon>Lophotrochozoa</taxon>
        <taxon>Mollusca</taxon>
        <taxon>Bivalvia</taxon>
        <taxon>Autobranchia</taxon>
        <taxon>Pteriomorphia</taxon>
        <taxon>Pterioida</taxon>
        <taxon>Pterioidea</taxon>
        <taxon>Pteriidae</taxon>
        <taxon>Pinctada</taxon>
    </lineage>
</organism>
<dbReference type="InterPro" id="IPR036116">
    <property type="entry name" value="FN3_sf"/>
</dbReference>
<keyword evidence="9" id="KW-1133">Transmembrane helix</keyword>
<dbReference type="CDD" id="cd00063">
    <property type="entry name" value="FN3"/>
    <property type="match status" value="2"/>
</dbReference>
<dbReference type="InterPro" id="IPR009030">
    <property type="entry name" value="Growth_fac_rcpt_cys_sf"/>
</dbReference>
<dbReference type="PROSITE" id="PS00383">
    <property type="entry name" value="TYR_PHOSPHATASE_1"/>
    <property type="match status" value="1"/>
</dbReference>
<accession>A0AA89BUW6</accession>
<dbReference type="GO" id="GO:0016020">
    <property type="term" value="C:membrane"/>
    <property type="evidence" value="ECO:0007669"/>
    <property type="project" value="UniProtKB-SubCell"/>
</dbReference>
<dbReference type="InterPro" id="IPR003595">
    <property type="entry name" value="Tyr_Pase_cat"/>
</dbReference>
<evidence type="ECO:0000256" key="6">
    <source>
        <dbReference type="ARBA" id="ARBA00022912"/>
    </source>
</evidence>
<keyword evidence="3" id="KW-0732">Signal</keyword>
<gene>
    <name evidence="13" type="ORF">FSP39_016552</name>
</gene>
<evidence type="ECO:0000259" key="12">
    <source>
        <dbReference type="PROSITE" id="PS50853"/>
    </source>
</evidence>
<evidence type="ECO:0000256" key="9">
    <source>
        <dbReference type="SAM" id="Phobius"/>
    </source>
</evidence>
<dbReference type="FunFam" id="3.90.190.10:FF:000102">
    <property type="entry name" value="Receptor-type tyrosine-protein phosphatase"/>
    <property type="match status" value="2"/>
</dbReference>
<keyword evidence="9" id="KW-0812">Transmembrane</keyword>
<feature type="domain" description="Fibronectin type-III" evidence="12">
    <location>
        <begin position="411"/>
        <end position="507"/>
    </location>
</feature>
<feature type="domain" description="Tyrosine-protein phosphatase" evidence="10">
    <location>
        <begin position="759"/>
        <end position="1017"/>
    </location>
</feature>
<dbReference type="Gene3D" id="2.60.40.10">
    <property type="entry name" value="Immunoglobulins"/>
    <property type="match status" value="4"/>
</dbReference>
<dbReference type="InterPro" id="IPR000242">
    <property type="entry name" value="PTP_cat"/>
</dbReference>
<comment type="catalytic activity">
    <reaction evidence="8">
        <text>O-phospho-L-tyrosyl-[protein] + H2O = L-tyrosyl-[protein] + phosphate</text>
        <dbReference type="Rhea" id="RHEA:10684"/>
        <dbReference type="Rhea" id="RHEA-COMP:10136"/>
        <dbReference type="Rhea" id="RHEA-COMP:20101"/>
        <dbReference type="ChEBI" id="CHEBI:15377"/>
        <dbReference type="ChEBI" id="CHEBI:43474"/>
        <dbReference type="ChEBI" id="CHEBI:46858"/>
        <dbReference type="ChEBI" id="CHEBI:61978"/>
        <dbReference type="EC" id="3.1.3.48"/>
    </reaction>
</comment>
<dbReference type="CDD" id="cd00047">
    <property type="entry name" value="PTPc"/>
    <property type="match status" value="1"/>
</dbReference>
<dbReference type="SUPFAM" id="SSF57184">
    <property type="entry name" value="Growth factor receptor domain"/>
    <property type="match status" value="1"/>
</dbReference>
<dbReference type="InterPro" id="IPR016130">
    <property type="entry name" value="Tyr_Pase_AS"/>
</dbReference>
<dbReference type="Gene3D" id="3.90.190.10">
    <property type="entry name" value="Protein tyrosine phosphatase superfamily"/>
    <property type="match status" value="2"/>
</dbReference>
<dbReference type="PANTHER" id="PTHR19134:SF449">
    <property type="entry name" value="TYROSINE-PROTEIN PHOSPHATASE 1"/>
    <property type="match status" value="1"/>
</dbReference>
<keyword evidence="5" id="KW-0378">Hydrolase</keyword>
<feature type="transmembrane region" description="Helical" evidence="9">
    <location>
        <begin position="658"/>
        <end position="683"/>
    </location>
</feature>
<keyword evidence="4" id="KW-0677">Repeat</keyword>
<dbReference type="Pfam" id="PF00102">
    <property type="entry name" value="Y_phosphatase"/>
    <property type="match status" value="2"/>
</dbReference>